<evidence type="ECO:0008006" key="3">
    <source>
        <dbReference type="Google" id="ProtNLM"/>
    </source>
</evidence>
<keyword evidence="2" id="KW-1185">Reference proteome</keyword>
<evidence type="ECO:0000313" key="1">
    <source>
        <dbReference type="EMBL" id="VVM07586.1"/>
    </source>
</evidence>
<dbReference type="InterPro" id="IPR036890">
    <property type="entry name" value="HATPase_C_sf"/>
</dbReference>
<gene>
    <name evidence="1" type="ORF">MAMT_01812</name>
</gene>
<dbReference type="EMBL" id="CABFVA020000101">
    <property type="protein sequence ID" value="VVM07586.1"/>
    <property type="molecule type" value="Genomic_DNA"/>
</dbReference>
<sequence length="319" mass="35163">MLLPMGSHTIKLPQYVFESNLGELLARLGECRSHSEVCFDFQQVAYYIPAAIVSVVAMVNELHVQDVRCSFVNHKDCEAFRYLQRIDLFSEMGLDLPEDFFRRSGSRDFVPVEKINSATKPELASSLGECIDPAGGPAKQVIEFSAGECILNCRQHSRAIGYVSAQYAAKSDFARIGVADCGRGIRGSFRDNRSKFYREGMTDAEAIALAIRPNVSSTADLPHMYGKSPNAGVGLSMLRDLVRQTLGHMVVVSGSGWWKQDGVRSPKSDGLPGNGFFPGTVCSVCFTRKQIGDYDAMLKEARRKVKGLPEEESDANLFL</sequence>
<proteinExistence type="predicted"/>
<organism evidence="1 2">
    <name type="scientific">Methylacidimicrobium tartarophylax</name>
    <dbReference type="NCBI Taxonomy" id="1041768"/>
    <lineage>
        <taxon>Bacteria</taxon>
        <taxon>Pseudomonadati</taxon>
        <taxon>Verrucomicrobiota</taxon>
        <taxon>Methylacidimicrobium</taxon>
    </lineage>
</organism>
<dbReference type="AlphaFoldDB" id="A0A5E6MF28"/>
<protein>
    <recommendedName>
        <fullName evidence="3">Histidine kinase/HSP90-like ATPase domain-containing protein</fullName>
    </recommendedName>
</protein>
<reference evidence="1 2" key="1">
    <citation type="submission" date="2019-09" db="EMBL/GenBank/DDBJ databases">
        <authorList>
            <person name="Cremers G."/>
        </authorList>
    </citation>
    <scope>NUCLEOTIDE SEQUENCE [LARGE SCALE GENOMIC DNA]</scope>
    <source>
        <strain evidence="1">4A</strain>
    </source>
</reference>
<dbReference type="RefSeq" id="WP_178087039.1">
    <property type="nucleotide sequence ID" value="NZ_CABFVA020000101.1"/>
</dbReference>
<dbReference type="Proteomes" id="UP000334923">
    <property type="component" value="Unassembled WGS sequence"/>
</dbReference>
<evidence type="ECO:0000313" key="2">
    <source>
        <dbReference type="Proteomes" id="UP000334923"/>
    </source>
</evidence>
<accession>A0A5E6MF28</accession>
<name>A0A5E6MF28_9BACT</name>
<dbReference type="SUPFAM" id="SSF55874">
    <property type="entry name" value="ATPase domain of HSP90 chaperone/DNA topoisomerase II/histidine kinase"/>
    <property type="match status" value="1"/>
</dbReference>